<dbReference type="EMBL" id="JACZDF010000005">
    <property type="protein sequence ID" value="MBD9699905.1"/>
    <property type="molecule type" value="Genomic_DNA"/>
</dbReference>
<dbReference type="SUPFAM" id="SSF51905">
    <property type="entry name" value="FAD/NAD(P)-binding domain"/>
    <property type="match status" value="2"/>
</dbReference>
<dbReference type="PRINTS" id="PR00469">
    <property type="entry name" value="PNDRDTASEII"/>
</dbReference>
<keyword evidence="1" id="KW-0285">Flavoprotein</keyword>
<dbReference type="PANTHER" id="PTHR43557">
    <property type="entry name" value="APOPTOSIS-INDUCING FACTOR 1"/>
    <property type="match status" value="1"/>
</dbReference>
<dbReference type="RefSeq" id="WP_192280543.1">
    <property type="nucleotide sequence ID" value="NZ_JACZDF010000005.1"/>
</dbReference>
<dbReference type="InterPro" id="IPR016156">
    <property type="entry name" value="FAD/NAD-linked_Rdtase_dimer_sf"/>
</dbReference>
<evidence type="ECO:0000259" key="4">
    <source>
        <dbReference type="Pfam" id="PF07992"/>
    </source>
</evidence>
<dbReference type="Gene3D" id="3.30.390.30">
    <property type="match status" value="1"/>
</dbReference>
<dbReference type="PRINTS" id="PR00368">
    <property type="entry name" value="FADPNR"/>
</dbReference>
<reference evidence="5 6" key="1">
    <citation type="submission" date="2020-09" db="EMBL/GenBank/DDBJ databases">
        <title>Flavimobilis rhizosphaerae sp. nov., isolated from rhizosphere soil of Spartina alterniflora.</title>
        <authorList>
            <person name="Hanqin C."/>
        </authorList>
    </citation>
    <scope>NUCLEOTIDE SEQUENCE [LARGE SCALE GENOMIC DNA]</scope>
    <source>
        <strain evidence="5 6">GY 10621</strain>
    </source>
</reference>
<evidence type="ECO:0000313" key="5">
    <source>
        <dbReference type="EMBL" id="MBD9699905.1"/>
    </source>
</evidence>
<keyword evidence="6" id="KW-1185">Reference proteome</keyword>
<evidence type="ECO:0000256" key="2">
    <source>
        <dbReference type="ARBA" id="ARBA00022827"/>
    </source>
</evidence>
<accession>A0ABR9DRZ5</accession>
<evidence type="ECO:0000256" key="3">
    <source>
        <dbReference type="ARBA" id="ARBA00023002"/>
    </source>
</evidence>
<evidence type="ECO:0000313" key="6">
    <source>
        <dbReference type="Proteomes" id="UP000642107"/>
    </source>
</evidence>
<dbReference type="InterPro" id="IPR050446">
    <property type="entry name" value="FAD-oxidoreductase/Apoptosis"/>
</dbReference>
<feature type="domain" description="FAD/NAD(P)-binding" evidence="4">
    <location>
        <begin position="4"/>
        <end position="297"/>
    </location>
</feature>
<dbReference type="Proteomes" id="UP000642107">
    <property type="component" value="Unassembled WGS sequence"/>
</dbReference>
<dbReference type="Gene3D" id="3.50.50.60">
    <property type="entry name" value="FAD/NAD(P)-binding domain"/>
    <property type="match status" value="2"/>
</dbReference>
<dbReference type="InterPro" id="IPR036188">
    <property type="entry name" value="FAD/NAD-bd_sf"/>
</dbReference>
<sequence>MESFDHVVVGAGVAADAAARGVREVDPDATILVVGPEPDPPYDRPPLTKDLWRPDPPASIDLGTAAATGATVRTGRSVTALDTASRTVTTDDGAQVRYDRLVLATGGAPRTLTSEPVPGVLTFRSLGDYRRVRELADAGRHVVVVGGGYIGIELACGLALSAARVTLVVTQDRPAAHLVPPMLVDRLEEGLRSRGVEILTHRRAVTAERGAPGAGPVLVLDDATWVESDAIVVGLGITPADDLARSAGLDVDDGVVVDATLLTSDPYVRAAGDVARYPDPVLGRVRVEHVDNAHATGRSAGRANAAERLGHAAEPHTHTPFFYSDWFDDGWEAVGTLDARLTLVEDWAPGPLGDAGVIYHVSDDGALRGVMLWNVWDSAARATELLAELGDPGSVPDPSTLRGRIPLA</sequence>
<evidence type="ECO:0000256" key="1">
    <source>
        <dbReference type="ARBA" id="ARBA00022630"/>
    </source>
</evidence>
<gene>
    <name evidence="5" type="ORF">IGS67_10430</name>
</gene>
<proteinExistence type="predicted"/>
<dbReference type="Pfam" id="PF07992">
    <property type="entry name" value="Pyr_redox_2"/>
    <property type="match status" value="1"/>
</dbReference>
<protein>
    <submittedName>
        <fullName evidence="5">NAD(P)/FAD-dependent oxidoreductase</fullName>
    </submittedName>
</protein>
<keyword evidence="2" id="KW-0274">FAD</keyword>
<dbReference type="PANTHER" id="PTHR43557:SF4">
    <property type="entry name" value="APOPTOSIS-INDUCING FACTOR 1, MITOCHONDRIAL"/>
    <property type="match status" value="1"/>
</dbReference>
<dbReference type="InterPro" id="IPR023753">
    <property type="entry name" value="FAD/NAD-binding_dom"/>
</dbReference>
<comment type="caution">
    <text evidence="5">The sequence shown here is derived from an EMBL/GenBank/DDBJ whole genome shotgun (WGS) entry which is preliminary data.</text>
</comment>
<name>A0ABR9DRZ5_9MICO</name>
<dbReference type="SUPFAM" id="SSF55424">
    <property type="entry name" value="FAD/NAD-linked reductases, dimerisation (C-terminal) domain"/>
    <property type="match status" value="1"/>
</dbReference>
<organism evidence="5 6">
    <name type="scientific">Flavimobilis rhizosphaerae</name>
    <dbReference type="NCBI Taxonomy" id="2775421"/>
    <lineage>
        <taxon>Bacteria</taxon>
        <taxon>Bacillati</taxon>
        <taxon>Actinomycetota</taxon>
        <taxon>Actinomycetes</taxon>
        <taxon>Micrococcales</taxon>
        <taxon>Jonesiaceae</taxon>
        <taxon>Flavimobilis</taxon>
    </lineage>
</organism>
<keyword evidence="3" id="KW-0560">Oxidoreductase</keyword>